<dbReference type="EMBL" id="JBAMIC010000012">
    <property type="protein sequence ID" value="KAK7099410.1"/>
    <property type="molecule type" value="Genomic_DNA"/>
</dbReference>
<dbReference type="PROSITE" id="PS00518">
    <property type="entry name" value="ZF_RING_1"/>
    <property type="match status" value="1"/>
</dbReference>
<feature type="compositionally biased region" description="Basic and acidic residues" evidence="11">
    <location>
        <begin position="1174"/>
        <end position="1183"/>
    </location>
</feature>
<dbReference type="Proteomes" id="UP001374579">
    <property type="component" value="Unassembled WGS sequence"/>
</dbReference>
<feature type="compositionally biased region" description="Low complexity" evidence="11">
    <location>
        <begin position="893"/>
        <end position="908"/>
    </location>
</feature>
<dbReference type="InterPro" id="IPR019786">
    <property type="entry name" value="Zinc_finger_PHD-type_CS"/>
</dbReference>
<proteinExistence type="predicted"/>
<feature type="region of interest" description="Disordered" evidence="11">
    <location>
        <begin position="757"/>
        <end position="796"/>
    </location>
</feature>
<feature type="compositionally biased region" description="Low complexity" evidence="11">
    <location>
        <begin position="857"/>
        <end position="886"/>
    </location>
</feature>
<keyword evidence="2" id="KW-0479">Metal-binding</keyword>
<dbReference type="CDD" id="cd15541">
    <property type="entry name" value="PHD_TIF1_like"/>
    <property type="match status" value="1"/>
</dbReference>
<dbReference type="CDD" id="cd19775">
    <property type="entry name" value="Bbox2_TIF1_C-VI"/>
    <property type="match status" value="1"/>
</dbReference>
<dbReference type="InterPro" id="IPR036427">
    <property type="entry name" value="Bromodomain-like_sf"/>
</dbReference>
<feature type="compositionally biased region" description="Acidic residues" evidence="11">
    <location>
        <begin position="231"/>
        <end position="240"/>
    </location>
</feature>
<dbReference type="InterPro" id="IPR000315">
    <property type="entry name" value="Znf_B-box"/>
</dbReference>
<evidence type="ECO:0000256" key="7">
    <source>
        <dbReference type="ARBA" id="ARBA00023242"/>
    </source>
</evidence>
<protein>
    <submittedName>
        <fullName evidence="15">Uncharacterized protein</fullName>
    </submittedName>
</protein>
<gene>
    <name evidence="15" type="ORF">V1264_003553</name>
</gene>
<dbReference type="SUPFAM" id="SSF57903">
    <property type="entry name" value="FYVE/PHD zinc finger"/>
    <property type="match status" value="1"/>
</dbReference>
<evidence type="ECO:0000313" key="15">
    <source>
        <dbReference type="EMBL" id="KAK7099410.1"/>
    </source>
</evidence>
<accession>A0AAN9GA36</accession>
<evidence type="ECO:0000256" key="2">
    <source>
        <dbReference type="ARBA" id="ARBA00022723"/>
    </source>
</evidence>
<evidence type="ECO:0000256" key="6">
    <source>
        <dbReference type="ARBA" id="ARBA00023117"/>
    </source>
</evidence>
<reference evidence="15 16" key="1">
    <citation type="submission" date="2024-02" db="EMBL/GenBank/DDBJ databases">
        <title>Chromosome-scale genome assembly of the rough periwinkle Littorina saxatilis.</title>
        <authorList>
            <person name="De Jode A."/>
            <person name="Faria R."/>
            <person name="Formenti G."/>
            <person name="Sims Y."/>
            <person name="Smith T.P."/>
            <person name="Tracey A."/>
            <person name="Wood J.M.D."/>
            <person name="Zagrodzka Z.B."/>
            <person name="Johannesson K."/>
            <person name="Butlin R.K."/>
            <person name="Leder E.H."/>
        </authorList>
    </citation>
    <scope>NUCLEOTIDE SEQUENCE [LARGE SCALE GENOMIC DNA]</scope>
    <source>
        <strain evidence="15">Snail1</strain>
        <tissue evidence="15">Muscle</tissue>
    </source>
</reference>
<feature type="region of interest" description="Disordered" evidence="11">
    <location>
        <begin position="619"/>
        <end position="639"/>
    </location>
</feature>
<feature type="compositionally biased region" description="Basic and acidic residues" evidence="11">
    <location>
        <begin position="54"/>
        <end position="105"/>
    </location>
</feature>
<evidence type="ECO:0000256" key="4">
    <source>
        <dbReference type="ARBA" id="ARBA00022833"/>
    </source>
</evidence>
<dbReference type="PROSITE" id="PS50016">
    <property type="entry name" value="ZF_PHD_2"/>
    <property type="match status" value="1"/>
</dbReference>
<keyword evidence="5 10" id="KW-0175">Coiled coil</keyword>
<dbReference type="Gene3D" id="3.30.40.10">
    <property type="entry name" value="Zinc/RING finger domain, C3HC4 (zinc finger)"/>
    <property type="match status" value="1"/>
</dbReference>
<evidence type="ECO:0000256" key="8">
    <source>
        <dbReference type="PROSITE-ProRule" id="PRU00024"/>
    </source>
</evidence>
<keyword evidence="3 8" id="KW-0863">Zinc-finger</keyword>
<dbReference type="GO" id="GO:0000785">
    <property type="term" value="C:chromatin"/>
    <property type="evidence" value="ECO:0007669"/>
    <property type="project" value="TreeGrafter"/>
</dbReference>
<feature type="compositionally biased region" description="Basic and acidic residues" evidence="11">
    <location>
        <begin position="112"/>
        <end position="228"/>
    </location>
</feature>
<name>A0AAN9GA36_9CAEN</name>
<dbReference type="PROSITE" id="PS50119">
    <property type="entry name" value="ZF_BBOX"/>
    <property type="match status" value="2"/>
</dbReference>
<keyword evidence="7" id="KW-0539">Nucleus</keyword>
<dbReference type="InterPro" id="IPR011011">
    <property type="entry name" value="Znf_FYVE_PHD"/>
</dbReference>
<evidence type="ECO:0000256" key="3">
    <source>
        <dbReference type="ARBA" id="ARBA00022771"/>
    </source>
</evidence>
<dbReference type="PANTHER" id="PTHR45915">
    <property type="entry name" value="TRANSCRIPTION INTERMEDIARY FACTOR"/>
    <property type="match status" value="1"/>
</dbReference>
<feature type="coiled-coil region" evidence="10">
    <location>
        <begin position="372"/>
        <end position="431"/>
    </location>
</feature>
<keyword evidence="4" id="KW-0862">Zinc</keyword>
<evidence type="ECO:0000256" key="9">
    <source>
        <dbReference type="PROSITE-ProRule" id="PRU00035"/>
    </source>
</evidence>
<dbReference type="PROSITE" id="PS01359">
    <property type="entry name" value="ZF_PHD_1"/>
    <property type="match status" value="1"/>
</dbReference>
<feature type="domain" description="Bromo" evidence="12">
    <location>
        <begin position="1047"/>
        <end position="1119"/>
    </location>
</feature>
<evidence type="ECO:0000259" key="13">
    <source>
        <dbReference type="PROSITE" id="PS50016"/>
    </source>
</evidence>
<dbReference type="InterPro" id="IPR017907">
    <property type="entry name" value="Znf_RING_CS"/>
</dbReference>
<feature type="region of interest" description="Disordered" evidence="11">
    <location>
        <begin position="1151"/>
        <end position="1183"/>
    </location>
</feature>
<dbReference type="AlphaFoldDB" id="A0AAN9GA36"/>
<dbReference type="SMART" id="SM00297">
    <property type="entry name" value="BROMO"/>
    <property type="match status" value="1"/>
</dbReference>
<feature type="compositionally biased region" description="Polar residues" evidence="11">
    <location>
        <begin position="619"/>
        <end position="631"/>
    </location>
</feature>
<dbReference type="Gene3D" id="3.30.160.60">
    <property type="entry name" value="Classic Zinc Finger"/>
    <property type="match status" value="1"/>
</dbReference>
<dbReference type="SUPFAM" id="SSF47370">
    <property type="entry name" value="Bromodomain"/>
    <property type="match status" value="1"/>
</dbReference>
<dbReference type="PANTHER" id="PTHR45915:SF6">
    <property type="entry name" value="E3 UBIQUITIN-PROTEIN LIGASE TRIM33"/>
    <property type="match status" value="1"/>
</dbReference>
<evidence type="ECO:0000256" key="5">
    <source>
        <dbReference type="ARBA" id="ARBA00023054"/>
    </source>
</evidence>
<organism evidence="15 16">
    <name type="scientific">Littorina saxatilis</name>
    <dbReference type="NCBI Taxonomy" id="31220"/>
    <lineage>
        <taxon>Eukaryota</taxon>
        <taxon>Metazoa</taxon>
        <taxon>Spiralia</taxon>
        <taxon>Lophotrochozoa</taxon>
        <taxon>Mollusca</taxon>
        <taxon>Gastropoda</taxon>
        <taxon>Caenogastropoda</taxon>
        <taxon>Littorinimorpha</taxon>
        <taxon>Littorinoidea</taxon>
        <taxon>Littorinidae</taxon>
        <taxon>Littorina</taxon>
    </lineage>
</organism>
<feature type="domain" description="B box-type" evidence="14">
    <location>
        <begin position="341"/>
        <end position="382"/>
    </location>
</feature>
<feature type="region of interest" description="Disordered" evidence="11">
    <location>
        <begin position="54"/>
        <end position="244"/>
    </location>
</feature>
<dbReference type="CDD" id="cd05502">
    <property type="entry name" value="Bromo_tif1_like"/>
    <property type="match status" value="1"/>
</dbReference>
<feature type="domain" description="PHD-type" evidence="13">
    <location>
        <begin position="960"/>
        <end position="1007"/>
    </location>
</feature>
<dbReference type="GO" id="GO:0005634">
    <property type="term" value="C:nucleus"/>
    <property type="evidence" value="ECO:0007669"/>
    <property type="project" value="UniProtKB-SubCell"/>
</dbReference>
<feature type="domain" description="B box-type" evidence="14">
    <location>
        <begin position="279"/>
        <end position="325"/>
    </location>
</feature>
<dbReference type="InterPro" id="IPR001965">
    <property type="entry name" value="Znf_PHD"/>
</dbReference>
<dbReference type="SMART" id="SM00249">
    <property type="entry name" value="PHD"/>
    <property type="match status" value="1"/>
</dbReference>
<keyword evidence="16" id="KW-1185">Reference proteome</keyword>
<comment type="caution">
    <text evidence="15">The sequence shown here is derived from an EMBL/GenBank/DDBJ whole genome shotgun (WGS) entry which is preliminary data.</text>
</comment>
<evidence type="ECO:0000256" key="11">
    <source>
        <dbReference type="SAM" id="MobiDB-lite"/>
    </source>
</evidence>
<feature type="region of interest" description="Disordered" evidence="11">
    <location>
        <begin position="857"/>
        <end position="916"/>
    </location>
</feature>
<evidence type="ECO:0000256" key="1">
    <source>
        <dbReference type="ARBA" id="ARBA00004123"/>
    </source>
</evidence>
<comment type="subcellular location">
    <subcellularLocation>
        <location evidence="1">Nucleus</location>
    </subcellularLocation>
</comment>
<evidence type="ECO:0000259" key="14">
    <source>
        <dbReference type="PROSITE" id="PS50119"/>
    </source>
</evidence>
<dbReference type="InterPro" id="IPR019787">
    <property type="entry name" value="Znf_PHD-finger"/>
</dbReference>
<dbReference type="InterPro" id="IPR013083">
    <property type="entry name" value="Znf_RING/FYVE/PHD"/>
</dbReference>
<dbReference type="Pfam" id="PF00643">
    <property type="entry name" value="zf-B_box"/>
    <property type="match status" value="2"/>
</dbReference>
<dbReference type="SUPFAM" id="SSF57845">
    <property type="entry name" value="B-box zinc-binding domain"/>
    <property type="match status" value="2"/>
</dbReference>
<dbReference type="Gene3D" id="1.20.920.10">
    <property type="entry name" value="Bromodomain-like"/>
    <property type="match status" value="1"/>
</dbReference>
<dbReference type="GO" id="GO:0008270">
    <property type="term" value="F:zinc ion binding"/>
    <property type="evidence" value="ECO:0007669"/>
    <property type="project" value="UniProtKB-KW"/>
</dbReference>
<dbReference type="InterPro" id="IPR001487">
    <property type="entry name" value="Bromodomain"/>
</dbReference>
<evidence type="ECO:0000256" key="10">
    <source>
        <dbReference type="SAM" id="Coils"/>
    </source>
</evidence>
<evidence type="ECO:0000259" key="12">
    <source>
        <dbReference type="PROSITE" id="PS50014"/>
    </source>
</evidence>
<keyword evidence="6 9" id="KW-0103">Bromodomain</keyword>
<dbReference type="PROSITE" id="PS50014">
    <property type="entry name" value="BROMODOMAIN_2"/>
    <property type="match status" value="1"/>
</dbReference>
<dbReference type="Pfam" id="PF00439">
    <property type="entry name" value="Bromodomain"/>
    <property type="match status" value="1"/>
</dbReference>
<sequence>MGESEILSRCIKCKSHMSAADRTSKLLPCLHTMCEECITGRTDVAEKIKKMHAVKEEKQNGSIEQEKEIEEKKSDVKIEPVKQEVEAKKETKQEGGEKDEKKVPEASEESGESEKSEAGVTHNTEEKPCEESGGDKESNKAPEETATDKQNDEEALHKDKLTLDASDTSKADDTCVPHTEEVSAAKQDEVETKADDNKGDDDGGEKSENEKKDGGEDKATEDSCKQTTEETSMEGVEETPPEPVPLTECPVCREPFNHDSLIDNVFIRKTAATAEDGDGNEQKCTGCESNPASSYCLQCDDWLCSDCVTAHKRVRMTKDHQLTSLEEAVANKGGGAGPKAEVSMMCRVHLKEKLTLFCEKCEVLTCRDCQLLNHQEHKYQFLTEAADSYKAKLTGSLSLMKDRRDVLKRYQTEIEERLGKVKREKSELQQDILRQADVIVKAVRAAVWSVLSSLHSFTDAAAKRLSREVGDVGHLVNKFDHCIGFMEGILEDGFGTPLLFSKSIVETKCRKVYHTHMEPQSLKGQLNIQYRHDVPAVLRTLPNIGAIYVNGSKYPPEKNPTPTTAAPAVAQTNPTLYRGNAIAPPNVSVTSVMPQSQGIPHHLAPQERSVYMQMMMTRQSHGNNPPTQGPTLSLPGSRRVGGMGPTTGPRAWPGSLMSSVMTPGQAGQLQTSLAGRNPTFMPMRLHHRPLDGNHGLVAPPMVLGAQHRPSMGLVSHLPAPPPLRTPSGKPQYRGAAEGAHLNTGGQAAMSGMHRPGVLLATSPDPARPASGGHTPERPLSSEGRAASSMRVKSEPMEAGDCVITSANFKGKKSPTMPNTSLGDLQRNLDEVIRGVPLDLGDNLEQINGSESLAISSSVKTSSHLHSPHVSSPTTTAAMTVSSSRVTRSREPSPTKTGMAPTTVTTPTPSDAPPIQEKLTPTAAATDKESSVDGHQVKGYATGNSMPGFTLAAAESADPNDDYCAACHQGGDVLCCDECPRVFHLQCHVPVLGNVPSGNFVCTLCEQDVMLEGQEDGLSSEVTGKRKAPTGLSDPDLKVCERILLELFCHPSSIPFHEPVNRAVPNYYKIITTPMDFTTIKCKLSRNHFNHYPSVESFLDDCKLVFKNCAVYNSETSEVGKAGKIVRGFYERLVERHMRQYSAYARRYDIPESEKIDSDRKKRKTTPPPHSNHTAHGEQLLHVH</sequence>
<dbReference type="Pfam" id="PF00628">
    <property type="entry name" value="PHD"/>
    <property type="match status" value="1"/>
</dbReference>
<evidence type="ECO:0000313" key="16">
    <source>
        <dbReference type="Proteomes" id="UP001374579"/>
    </source>
</evidence>
<dbReference type="SMART" id="SM00336">
    <property type="entry name" value="BBOX"/>
    <property type="match status" value="2"/>
</dbReference>